<name>A0A8S3UWV2_MYTED</name>
<gene>
    <name evidence="2" type="ORF">MEDL_61411</name>
</gene>
<organism evidence="2 3">
    <name type="scientific">Mytilus edulis</name>
    <name type="common">Blue mussel</name>
    <dbReference type="NCBI Taxonomy" id="6550"/>
    <lineage>
        <taxon>Eukaryota</taxon>
        <taxon>Metazoa</taxon>
        <taxon>Spiralia</taxon>
        <taxon>Lophotrochozoa</taxon>
        <taxon>Mollusca</taxon>
        <taxon>Bivalvia</taxon>
        <taxon>Autobranchia</taxon>
        <taxon>Pteriomorphia</taxon>
        <taxon>Mytilida</taxon>
        <taxon>Mytiloidea</taxon>
        <taxon>Mytilidae</taxon>
        <taxon>Mytilinae</taxon>
        <taxon>Mytilus</taxon>
    </lineage>
</organism>
<dbReference type="InterPro" id="IPR040676">
    <property type="entry name" value="DUF5641"/>
</dbReference>
<evidence type="ECO:0000313" key="3">
    <source>
        <dbReference type="Proteomes" id="UP000683360"/>
    </source>
</evidence>
<keyword evidence="3" id="KW-1185">Reference proteome</keyword>
<reference evidence="2" key="1">
    <citation type="submission" date="2021-03" db="EMBL/GenBank/DDBJ databases">
        <authorList>
            <person name="Bekaert M."/>
        </authorList>
    </citation>
    <scope>NUCLEOTIDE SEQUENCE</scope>
</reference>
<dbReference type="Proteomes" id="UP000683360">
    <property type="component" value="Unassembled WGS sequence"/>
</dbReference>
<dbReference type="Pfam" id="PF18701">
    <property type="entry name" value="DUF5641"/>
    <property type="match status" value="1"/>
</dbReference>
<dbReference type="EMBL" id="CAJPWZ010002976">
    <property type="protein sequence ID" value="CAG2249652.1"/>
    <property type="molecule type" value="Genomic_DNA"/>
</dbReference>
<dbReference type="PANTHER" id="PTHR47331">
    <property type="entry name" value="PHD-TYPE DOMAIN-CONTAINING PROTEIN"/>
    <property type="match status" value="1"/>
</dbReference>
<dbReference type="PANTHER" id="PTHR47331:SF2">
    <property type="match status" value="1"/>
</dbReference>
<protein>
    <recommendedName>
        <fullName evidence="1">DUF5641 domain-containing protein</fullName>
    </recommendedName>
</protein>
<accession>A0A8S3UWV2</accession>
<comment type="caution">
    <text evidence="2">The sequence shown here is derived from an EMBL/GenBank/DDBJ whole genome shotgun (WGS) entry which is preliminary data.</text>
</comment>
<dbReference type="OrthoDB" id="6145901at2759"/>
<evidence type="ECO:0000259" key="1">
    <source>
        <dbReference type="Pfam" id="PF18701"/>
    </source>
</evidence>
<sequence length="209" mass="24713">MSSLLYYLLPEEDREVRVAKTLVTKLAIGSKRFERFSQWKILVSAIQTLRCFIIKQTNRQDSSKTDSLQDAHNLVIGTVQREIFNVEYSALMNKQKLPANKDFCDKDLLKSQWRCVQQLANSFWKRWRTQYLPTLQMRHKWKQECRNLTEGDIVLMRDVSLHRNDWPIGVIEQTYASSDGRVREVQVRLGKNRKLFTRPANEVVFVMCK</sequence>
<proteinExistence type="predicted"/>
<dbReference type="AlphaFoldDB" id="A0A8S3UWV2"/>
<feature type="domain" description="DUF5641" evidence="1">
    <location>
        <begin position="111"/>
        <end position="204"/>
    </location>
</feature>
<evidence type="ECO:0000313" key="2">
    <source>
        <dbReference type="EMBL" id="CAG2249652.1"/>
    </source>
</evidence>